<feature type="binding site" evidence="7">
    <location>
        <position position="173"/>
    </location>
    <ligand>
        <name>ATP</name>
        <dbReference type="ChEBI" id="CHEBI:30616"/>
    </ligand>
</feature>
<dbReference type="PROSITE" id="PS00018">
    <property type="entry name" value="EF_HAND_1"/>
    <property type="match status" value="3"/>
</dbReference>
<keyword evidence="12" id="KW-1185">Reference proteome</keyword>
<organism evidence="11 12">
    <name type="scientific">Astrephomene gubernaculifera</name>
    <dbReference type="NCBI Taxonomy" id="47775"/>
    <lineage>
        <taxon>Eukaryota</taxon>
        <taxon>Viridiplantae</taxon>
        <taxon>Chlorophyta</taxon>
        <taxon>core chlorophytes</taxon>
        <taxon>Chlorophyceae</taxon>
        <taxon>CS clade</taxon>
        <taxon>Chlamydomonadales</taxon>
        <taxon>Astrephomenaceae</taxon>
        <taxon>Astrephomene</taxon>
    </lineage>
</organism>
<keyword evidence="5" id="KW-0106">Calcium</keyword>
<dbReference type="SUPFAM" id="SSF47473">
    <property type="entry name" value="EF-hand"/>
    <property type="match status" value="1"/>
</dbReference>
<feature type="region of interest" description="Disordered" evidence="8">
    <location>
        <begin position="1"/>
        <end position="37"/>
    </location>
</feature>
<dbReference type="InterPro" id="IPR008271">
    <property type="entry name" value="Ser/Thr_kinase_AS"/>
</dbReference>
<dbReference type="InterPro" id="IPR017441">
    <property type="entry name" value="Protein_kinase_ATP_BS"/>
</dbReference>
<gene>
    <name evidence="11" type="ORF">Agub_g6128</name>
</gene>
<dbReference type="FunFam" id="3.30.200.20:FF:000042">
    <property type="entry name" value="Aurora kinase A"/>
    <property type="match status" value="1"/>
</dbReference>
<sequence length="715" mass="76384">MGCGGSKQLVVPIHDDLHDRDNGEGPGSSPAVAHRGIGAKSVRLLGGSVSKRQIDRKVNRSFFDKSRSAKGFKAAKSRRASLVAFNSRTPNRPDASPHQDGKPAAVGGTKSRFARSLMAVTDAVFGPPPEWILRQTAPIKSQYQFLNVVGRGQFGQVYCIRSLQPGGARYACKTLGKRKLLSQLDADDIKREIEVMHHLRGHPAVVGLHGVLEDERHVYLVMDLCGGGDLYELLREARFLGEERAAPLMLQALRAVQYCHSMGVLHRDIKPENFLLARKGELGSIKLTDFGLSTFYQEGQVFTELLGSPYYIAPEVIRQKYGREADIWSCGVMLYIMLCGEAPFFGEGDEGIFKSIMRAKLDFSFEPWPSLSAEVKALLRRMLVKDPRERASLEEVLAHSWFARFAGASSFDPVLGCGPGVGAASGRISGDSSAPAAATSPAAMPLVAGRTGAPASILPPLHSGAVPRPPPQSSCLGPFSGPSALSSSSAFSAASNENPLFHRLKRYCAASRTRKAALRYIVAGALPEEVTAGLCNLFADFDADCDEVVDVRELQQGFLRRGVVLLEEEAAALVHAADLDGDGVLSLVEWLAATIHIAEGQVDSLVSEAFAYIDADGDGFLSLEELADFLGGATDLQTAAAAGGGAAAGGRGPGGLMGQQAWQLAELIIAEGDLDGDGRLSGQEFRVAYDMMVDKSRVVSRAEMATATAAGGRWS</sequence>
<evidence type="ECO:0000256" key="4">
    <source>
        <dbReference type="ARBA" id="ARBA00022777"/>
    </source>
</evidence>
<feature type="domain" description="Protein kinase" evidence="9">
    <location>
        <begin position="143"/>
        <end position="402"/>
    </location>
</feature>
<dbReference type="EMBL" id="BMAR01000008">
    <property type="protein sequence ID" value="GFR44794.1"/>
    <property type="molecule type" value="Genomic_DNA"/>
</dbReference>
<dbReference type="InterPro" id="IPR002048">
    <property type="entry name" value="EF_hand_dom"/>
</dbReference>
<dbReference type="GO" id="GO:0005509">
    <property type="term" value="F:calcium ion binding"/>
    <property type="evidence" value="ECO:0007669"/>
    <property type="project" value="InterPro"/>
</dbReference>
<evidence type="ECO:0000259" key="9">
    <source>
        <dbReference type="PROSITE" id="PS50011"/>
    </source>
</evidence>
<feature type="domain" description="EF-hand" evidence="10">
    <location>
        <begin position="565"/>
        <end position="600"/>
    </location>
</feature>
<dbReference type="InterPro" id="IPR050205">
    <property type="entry name" value="CDPK_Ser/Thr_kinases"/>
</dbReference>
<feature type="region of interest" description="Disordered" evidence="8">
    <location>
        <begin position="86"/>
        <end position="108"/>
    </location>
</feature>
<dbReference type="InterPro" id="IPR011992">
    <property type="entry name" value="EF-hand-dom_pair"/>
</dbReference>
<dbReference type="GO" id="GO:0005524">
    <property type="term" value="F:ATP binding"/>
    <property type="evidence" value="ECO:0007669"/>
    <property type="project" value="UniProtKB-UniRule"/>
</dbReference>
<evidence type="ECO:0000256" key="3">
    <source>
        <dbReference type="ARBA" id="ARBA00022741"/>
    </source>
</evidence>
<evidence type="ECO:0000256" key="1">
    <source>
        <dbReference type="ARBA" id="ARBA00022527"/>
    </source>
</evidence>
<evidence type="ECO:0000256" key="5">
    <source>
        <dbReference type="ARBA" id="ARBA00022837"/>
    </source>
</evidence>
<evidence type="ECO:0000256" key="6">
    <source>
        <dbReference type="ARBA" id="ARBA00022840"/>
    </source>
</evidence>
<dbReference type="SMART" id="SM00054">
    <property type="entry name" value="EFh"/>
    <property type="match status" value="4"/>
</dbReference>
<dbReference type="InterPro" id="IPR000719">
    <property type="entry name" value="Prot_kinase_dom"/>
</dbReference>
<dbReference type="PROSITE" id="PS50222">
    <property type="entry name" value="EF_HAND_2"/>
    <property type="match status" value="3"/>
</dbReference>
<keyword evidence="4" id="KW-0418">Kinase</keyword>
<keyword evidence="6 7" id="KW-0067">ATP-binding</keyword>
<dbReference type="AlphaFoldDB" id="A0AAD3HKL0"/>
<keyword evidence="3 7" id="KW-0547">Nucleotide-binding</keyword>
<feature type="non-terminal residue" evidence="11">
    <location>
        <position position="715"/>
    </location>
</feature>
<dbReference type="PROSITE" id="PS00107">
    <property type="entry name" value="PROTEIN_KINASE_ATP"/>
    <property type="match status" value="1"/>
</dbReference>
<dbReference type="SUPFAM" id="SSF56112">
    <property type="entry name" value="Protein kinase-like (PK-like)"/>
    <property type="match status" value="1"/>
</dbReference>
<dbReference type="Pfam" id="PF00069">
    <property type="entry name" value="Pkinase"/>
    <property type="match status" value="1"/>
</dbReference>
<dbReference type="PROSITE" id="PS50011">
    <property type="entry name" value="PROTEIN_KINASE_DOM"/>
    <property type="match status" value="1"/>
</dbReference>
<dbReference type="Gene3D" id="1.10.238.10">
    <property type="entry name" value="EF-hand"/>
    <property type="match status" value="1"/>
</dbReference>
<evidence type="ECO:0000256" key="8">
    <source>
        <dbReference type="SAM" id="MobiDB-lite"/>
    </source>
</evidence>
<evidence type="ECO:0000256" key="7">
    <source>
        <dbReference type="PROSITE-ProRule" id="PRU10141"/>
    </source>
</evidence>
<evidence type="ECO:0000259" key="10">
    <source>
        <dbReference type="PROSITE" id="PS50222"/>
    </source>
</evidence>
<dbReference type="Proteomes" id="UP001054857">
    <property type="component" value="Unassembled WGS sequence"/>
</dbReference>
<dbReference type="CDD" id="cd05117">
    <property type="entry name" value="STKc_CAMK"/>
    <property type="match status" value="1"/>
</dbReference>
<dbReference type="PANTHER" id="PTHR24349">
    <property type="entry name" value="SERINE/THREONINE-PROTEIN KINASE"/>
    <property type="match status" value="1"/>
</dbReference>
<name>A0AAD3HKL0_9CHLO</name>
<feature type="domain" description="EF-hand" evidence="10">
    <location>
        <begin position="660"/>
        <end position="695"/>
    </location>
</feature>
<dbReference type="GO" id="GO:0004674">
    <property type="term" value="F:protein serine/threonine kinase activity"/>
    <property type="evidence" value="ECO:0007669"/>
    <property type="project" value="UniProtKB-KW"/>
</dbReference>
<accession>A0AAD3HKL0</accession>
<dbReference type="InterPro" id="IPR018247">
    <property type="entry name" value="EF_Hand_1_Ca_BS"/>
</dbReference>
<dbReference type="FunFam" id="1.10.510.10:FF:000571">
    <property type="entry name" value="Maternal embryonic leucine zipper kinase"/>
    <property type="match status" value="1"/>
</dbReference>
<evidence type="ECO:0000256" key="2">
    <source>
        <dbReference type="ARBA" id="ARBA00022679"/>
    </source>
</evidence>
<feature type="domain" description="EF-hand" evidence="10">
    <location>
        <begin position="601"/>
        <end position="636"/>
    </location>
</feature>
<protein>
    <submittedName>
        <fullName evidence="11">Uncharacterized protein</fullName>
    </submittedName>
</protein>
<keyword evidence="1" id="KW-0723">Serine/threonine-protein kinase</keyword>
<reference evidence="11 12" key="1">
    <citation type="journal article" date="2021" name="Sci. Rep.">
        <title>Genome sequencing of the multicellular alga Astrephomene provides insights into convergent evolution of germ-soma differentiation.</title>
        <authorList>
            <person name="Yamashita S."/>
            <person name="Yamamoto K."/>
            <person name="Matsuzaki R."/>
            <person name="Suzuki S."/>
            <person name="Yamaguchi H."/>
            <person name="Hirooka S."/>
            <person name="Minakuchi Y."/>
            <person name="Miyagishima S."/>
            <person name="Kawachi M."/>
            <person name="Toyoda A."/>
            <person name="Nozaki H."/>
        </authorList>
    </citation>
    <scope>NUCLEOTIDE SEQUENCE [LARGE SCALE GENOMIC DNA]</scope>
    <source>
        <strain evidence="11 12">NIES-4017</strain>
    </source>
</reference>
<evidence type="ECO:0000313" key="11">
    <source>
        <dbReference type="EMBL" id="GFR44794.1"/>
    </source>
</evidence>
<dbReference type="SMART" id="SM00220">
    <property type="entry name" value="S_TKc"/>
    <property type="match status" value="1"/>
</dbReference>
<comment type="caution">
    <text evidence="11">The sequence shown here is derived from an EMBL/GenBank/DDBJ whole genome shotgun (WGS) entry which is preliminary data.</text>
</comment>
<dbReference type="CDD" id="cd00051">
    <property type="entry name" value="EFh"/>
    <property type="match status" value="3"/>
</dbReference>
<evidence type="ECO:0000313" key="12">
    <source>
        <dbReference type="Proteomes" id="UP001054857"/>
    </source>
</evidence>
<dbReference type="InterPro" id="IPR011009">
    <property type="entry name" value="Kinase-like_dom_sf"/>
</dbReference>
<feature type="compositionally biased region" description="Basic and acidic residues" evidence="8">
    <location>
        <begin position="13"/>
        <end position="23"/>
    </location>
</feature>
<keyword evidence="2" id="KW-0808">Transferase</keyword>
<dbReference type="Gene3D" id="1.10.510.10">
    <property type="entry name" value="Transferase(Phosphotransferase) domain 1"/>
    <property type="match status" value="1"/>
</dbReference>
<dbReference type="Pfam" id="PF13499">
    <property type="entry name" value="EF-hand_7"/>
    <property type="match status" value="2"/>
</dbReference>
<proteinExistence type="predicted"/>
<dbReference type="PROSITE" id="PS00108">
    <property type="entry name" value="PROTEIN_KINASE_ST"/>
    <property type="match status" value="1"/>
</dbReference>